<organism evidence="3 4">
    <name type="scientific">Runella slithyformis (strain ATCC 29530 / DSM 19594 / LMG 11500 / NCIMB 11436 / LSU 4)</name>
    <dbReference type="NCBI Taxonomy" id="761193"/>
    <lineage>
        <taxon>Bacteria</taxon>
        <taxon>Pseudomonadati</taxon>
        <taxon>Bacteroidota</taxon>
        <taxon>Cytophagia</taxon>
        <taxon>Cytophagales</taxon>
        <taxon>Spirosomataceae</taxon>
        <taxon>Runella</taxon>
    </lineage>
</organism>
<evidence type="ECO:0000259" key="2">
    <source>
        <dbReference type="Pfam" id="PF00578"/>
    </source>
</evidence>
<name>A0A7U4E5X7_RUNSL</name>
<sequence>MIRIPIVFLFIFGLLSKEPRTKGVLFIFYDTKCPICQKSSKRLQEMYVKFGQSVAFKAVFPIKSIKKSAIRQFNKEYNFSIPCVIEKAHTLVERYNTKTTQKVALLDNNRQRMLPGNDRQPIFQTGKLPPSNH</sequence>
<dbReference type="Pfam" id="PF00578">
    <property type="entry name" value="AhpC-TSA"/>
    <property type="match status" value="1"/>
</dbReference>
<reference evidence="3 4" key="2">
    <citation type="journal article" date="2012" name="Stand. Genomic Sci.">
        <title>Complete genome sequence of the aquatic bacterium Runella slithyformis type strain (LSU 4(T)).</title>
        <authorList>
            <person name="Copeland A."/>
            <person name="Zhang X."/>
            <person name="Misra M."/>
            <person name="Lapidus A."/>
            <person name="Nolan M."/>
            <person name="Lucas S."/>
            <person name="Deshpande S."/>
            <person name="Cheng J.F."/>
            <person name="Tapia R."/>
            <person name="Goodwin L.A."/>
            <person name="Pitluck S."/>
            <person name="Liolios K."/>
            <person name="Pagani I."/>
            <person name="Ivanova N."/>
            <person name="Mikhailova N."/>
            <person name="Pati A."/>
            <person name="Chen A."/>
            <person name="Palaniappan K."/>
            <person name="Land M."/>
            <person name="Hauser L."/>
            <person name="Pan C."/>
            <person name="Jeffries C.D."/>
            <person name="Detter J.C."/>
            <person name="Brambilla E.M."/>
            <person name="Rohde M."/>
            <person name="Djao O.D."/>
            <person name="Goker M."/>
            <person name="Sikorski J."/>
            <person name="Tindall B.J."/>
            <person name="Woyke T."/>
            <person name="Bristow J."/>
            <person name="Eisen J.A."/>
            <person name="Markowitz V."/>
            <person name="Hugenholtz P."/>
            <person name="Kyrpides N.C."/>
            <person name="Klenk H.P."/>
            <person name="Mavromatis K."/>
        </authorList>
    </citation>
    <scope>NUCLEOTIDE SEQUENCE [LARGE SCALE GENOMIC DNA]</scope>
    <source>
        <strain evidence="4">ATCC 29530 / DSM 19594 / LMG 11500 / NCIMB 11436 / LSU 4</strain>
    </source>
</reference>
<gene>
    <name evidence="3" type="ordered locus">Runsl_2529</name>
</gene>
<evidence type="ECO:0000256" key="1">
    <source>
        <dbReference type="SAM" id="MobiDB-lite"/>
    </source>
</evidence>
<dbReference type="Proteomes" id="UP000000493">
    <property type="component" value="Chromosome"/>
</dbReference>
<evidence type="ECO:0000313" key="3">
    <source>
        <dbReference type="EMBL" id="AEI48933.1"/>
    </source>
</evidence>
<keyword evidence="4" id="KW-1185">Reference proteome</keyword>
<protein>
    <recommendedName>
        <fullName evidence="2">Alkyl hydroperoxide reductase subunit C/ Thiol specific antioxidant domain-containing protein</fullName>
    </recommendedName>
</protein>
<reference evidence="4" key="1">
    <citation type="submission" date="2011-06" db="EMBL/GenBank/DDBJ databases">
        <title>The complete genome of chromosome of Runella slithyformis DSM 19594.</title>
        <authorList>
            <consortium name="US DOE Joint Genome Institute (JGI-PGF)"/>
            <person name="Lucas S."/>
            <person name="Han J."/>
            <person name="Lapidus A."/>
            <person name="Bruce D."/>
            <person name="Goodwin L."/>
            <person name="Pitluck S."/>
            <person name="Peters L."/>
            <person name="Kyrpides N."/>
            <person name="Mavromatis K."/>
            <person name="Ivanova N."/>
            <person name="Ovchinnikova G."/>
            <person name="Zhang X."/>
            <person name="Misra M."/>
            <person name="Detter J.C."/>
            <person name="Tapia R."/>
            <person name="Han C."/>
            <person name="Land M."/>
            <person name="Hauser L."/>
            <person name="Markowitz V."/>
            <person name="Cheng J.-F."/>
            <person name="Hugenholtz P."/>
            <person name="Woyke T."/>
            <person name="Wu D."/>
            <person name="Tindall B."/>
            <person name="Faehrich R."/>
            <person name="Brambilla E."/>
            <person name="Klenk H.-P."/>
            <person name="Eisen J.A."/>
        </authorList>
    </citation>
    <scope>NUCLEOTIDE SEQUENCE [LARGE SCALE GENOMIC DNA]</scope>
    <source>
        <strain evidence="4">ATCC 29530 / DSM 19594 / LMG 11500 / NCIMB 11436 / LSU 4</strain>
    </source>
</reference>
<feature type="domain" description="Alkyl hydroperoxide reductase subunit C/ Thiol specific antioxidant" evidence="2">
    <location>
        <begin position="20"/>
        <end position="101"/>
    </location>
</feature>
<dbReference type="InterPro" id="IPR036249">
    <property type="entry name" value="Thioredoxin-like_sf"/>
</dbReference>
<dbReference type="EMBL" id="CP002859">
    <property type="protein sequence ID" value="AEI48933.1"/>
    <property type="molecule type" value="Genomic_DNA"/>
</dbReference>
<accession>A0A7U4E5X7</accession>
<dbReference type="KEGG" id="rsi:Runsl_2529"/>
<dbReference type="Gene3D" id="3.40.30.10">
    <property type="entry name" value="Glutaredoxin"/>
    <property type="match status" value="1"/>
</dbReference>
<proteinExistence type="predicted"/>
<feature type="region of interest" description="Disordered" evidence="1">
    <location>
        <begin position="113"/>
        <end position="133"/>
    </location>
</feature>
<dbReference type="GO" id="GO:0016491">
    <property type="term" value="F:oxidoreductase activity"/>
    <property type="evidence" value="ECO:0007669"/>
    <property type="project" value="InterPro"/>
</dbReference>
<evidence type="ECO:0000313" key="4">
    <source>
        <dbReference type="Proteomes" id="UP000000493"/>
    </source>
</evidence>
<dbReference type="AlphaFoldDB" id="A0A7U4E5X7"/>
<dbReference type="SUPFAM" id="SSF52833">
    <property type="entry name" value="Thioredoxin-like"/>
    <property type="match status" value="1"/>
</dbReference>
<dbReference type="GO" id="GO:0016209">
    <property type="term" value="F:antioxidant activity"/>
    <property type="evidence" value="ECO:0007669"/>
    <property type="project" value="InterPro"/>
</dbReference>
<dbReference type="InterPro" id="IPR000866">
    <property type="entry name" value="AhpC/TSA"/>
</dbReference>
<dbReference type="RefSeq" id="WP_013928244.1">
    <property type="nucleotide sequence ID" value="NC_015703.1"/>
</dbReference>